<dbReference type="InterPro" id="IPR014776">
    <property type="entry name" value="4pyrrole_Mease_sub2"/>
</dbReference>
<dbReference type="PROSITE" id="PS00839">
    <property type="entry name" value="SUMT_1"/>
    <property type="match status" value="1"/>
</dbReference>
<dbReference type="CDD" id="cd11641">
    <property type="entry name" value="Precorrin-4_C11-MT"/>
    <property type="match status" value="1"/>
</dbReference>
<feature type="compositionally biased region" description="Basic and acidic residues" evidence="8">
    <location>
        <begin position="246"/>
        <end position="261"/>
    </location>
</feature>
<name>A0ABN1NV51_9ACTN</name>
<evidence type="ECO:0000256" key="1">
    <source>
        <dbReference type="ARBA" id="ARBA00004953"/>
    </source>
</evidence>
<keyword evidence="5 7" id="KW-0808">Transferase</keyword>
<dbReference type="NCBIfam" id="TIGR01465">
    <property type="entry name" value="cobM_cbiF"/>
    <property type="match status" value="1"/>
</dbReference>
<evidence type="ECO:0000256" key="5">
    <source>
        <dbReference type="ARBA" id="ARBA00022679"/>
    </source>
</evidence>
<dbReference type="PANTHER" id="PTHR45790">
    <property type="entry name" value="SIROHEME SYNTHASE-RELATED"/>
    <property type="match status" value="1"/>
</dbReference>
<dbReference type="InterPro" id="IPR035996">
    <property type="entry name" value="4pyrrol_Methylase_sf"/>
</dbReference>
<feature type="region of interest" description="Disordered" evidence="8">
    <location>
        <begin position="239"/>
        <end position="275"/>
    </location>
</feature>
<dbReference type="InterPro" id="IPR050161">
    <property type="entry name" value="Siro_Cobalamin_biosynth"/>
</dbReference>
<accession>A0ABN1NV51</accession>
<organism evidence="10 11">
    <name type="scientific">Nonomuraea longicatena</name>
    <dbReference type="NCBI Taxonomy" id="83682"/>
    <lineage>
        <taxon>Bacteria</taxon>
        <taxon>Bacillati</taxon>
        <taxon>Actinomycetota</taxon>
        <taxon>Actinomycetes</taxon>
        <taxon>Streptosporangiales</taxon>
        <taxon>Streptosporangiaceae</taxon>
        <taxon>Nonomuraea</taxon>
    </lineage>
</organism>
<evidence type="ECO:0000313" key="11">
    <source>
        <dbReference type="Proteomes" id="UP001501578"/>
    </source>
</evidence>
<proteinExistence type="inferred from homology"/>
<keyword evidence="3" id="KW-0169">Cobalamin biosynthesis</keyword>
<evidence type="ECO:0000256" key="4">
    <source>
        <dbReference type="ARBA" id="ARBA00022603"/>
    </source>
</evidence>
<evidence type="ECO:0000256" key="3">
    <source>
        <dbReference type="ARBA" id="ARBA00022573"/>
    </source>
</evidence>
<reference evidence="10 11" key="1">
    <citation type="journal article" date="2019" name="Int. J. Syst. Evol. Microbiol.">
        <title>The Global Catalogue of Microorganisms (GCM) 10K type strain sequencing project: providing services to taxonomists for standard genome sequencing and annotation.</title>
        <authorList>
            <consortium name="The Broad Institute Genomics Platform"/>
            <consortium name="The Broad Institute Genome Sequencing Center for Infectious Disease"/>
            <person name="Wu L."/>
            <person name="Ma J."/>
        </authorList>
    </citation>
    <scope>NUCLEOTIDE SEQUENCE [LARGE SCALE GENOMIC DNA]</scope>
    <source>
        <strain evidence="10 11">JCM 11136</strain>
    </source>
</reference>
<gene>
    <name evidence="10" type="primary">cobM</name>
    <name evidence="10" type="ORF">GCM10009560_13120</name>
</gene>
<dbReference type="Proteomes" id="UP001501578">
    <property type="component" value="Unassembled WGS sequence"/>
</dbReference>
<evidence type="ECO:0000313" key="10">
    <source>
        <dbReference type="EMBL" id="GAA0917263.1"/>
    </source>
</evidence>
<dbReference type="Gene3D" id="3.40.1010.10">
    <property type="entry name" value="Cobalt-precorrin-4 Transmethylase, Domain 1"/>
    <property type="match status" value="1"/>
</dbReference>
<evidence type="ECO:0000256" key="6">
    <source>
        <dbReference type="ARBA" id="ARBA00022691"/>
    </source>
</evidence>
<dbReference type="PANTHER" id="PTHR45790:SF4">
    <property type="entry name" value="COBALT-PRECORRIN-4 C(11)-METHYLTRANSFERASE"/>
    <property type="match status" value="1"/>
</dbReference>
<dbReference type="Gene3D" id="3.30.950.10">
    <property type="entry name" value="Methyltransferase, Cobalt-precorrin-4 Transmethylase, Domain 2"/>
    <property type="match status" value="1"/>
</dbReference>
<dbReference type="EMBL" id="BAAAHQ010000004">
    <property type="protein sequence ID" value="GAA0917263.1"/>
    <property type="molecule type" value="Genomic_DNA"/>
</dbReference>
<dbReference type="PROSITE" id="PS00840">
    <property type="entry name" value="SUMT_2"/>
    <property type="match status" value="1"/>
</dbReference>
<dbReference type="SUPFAM" id="SSF53790">
    <property type="entry name" value="Tetrapyrrole methylase"/>
    <property type="match status" value="1"/>
</dbReference>
<comment type="similarity">
    <text evidence="2 7">Belongs to the precorrin methyltransferase family.</text>
</comment>
<evidence type="ECO:0000256" key="2">
    <source>
        <dbReference type="ARBA" id="ARBA00005879"/>
    </source>
</evidence>
<dbReference type="Pfam" id="PF00590">
    <property type="entry name" value="TP_methylase"/>
    <property type="match status" value="1"/>
</dbReference>
<evidence type="ECO:0000256" key="7">
    <source>
        <dbReference type="RuleBase" id="RU003960"/>
    </source>
</evidence>
<dbReference type="InterPro" id="IPR003043">
    <property type="entry name" value="Uropor_MeTrfase_CS"/>
</dbReference>
<dbReference type="InterPro" id="IPR014777">
    <property type="entry name" value="4pyrrole_Mease_sub1"/>
</dbReference>
<keyword evidence="11" id="KW-1185">Reference proteome</keyword>
<dbReference type="InterPro" id="IPR006362">
    <property type="entry name" value="Cbl_synth_CobM/CibF"/>
</dbReference>
<keyword evidence="4 7" id="KW-0489">Methyltransferase</keyword>
<feature type="domain" description="Tetrapyrrole methylase" evidence="9">
    <location>
        <begin position="2"/>
        <end position="208"/>
    </location>
</feature>
<sequence length="275" mass="28558">MTVYFIGAGPGAADLITVRGLRLLEAAPVCLYAGSLVPRELLDACPPGARLVDTANLTLDEIVAELSAAHRAGQDVARLCSGDPSVFSAVAEQVRRLEALGVPYEIVPGVPAFAAAAASLGRELTVPGVGQTVILTRTSARATPMPPGEDLATLGAGAATIVLHLAVQRIEAVVAELVPSYGAGCPVAVVARASREDEVILRGTLADIADQVHAAGIRRTAVIVVGRVLSATQFPDSHLYSSTRHRPCDDRSRSETVRAEVPEDPGAVAADRERP</sequence>
<comment type="caution">
    <text evidence="10">The sequence shown here is derived from an EMBL/GenBank/DDBJ whole genome shotgun (WGS) entry which is preliminary data.</text>
</comment>
<comment type="pathway">
    <text evidence="1">Cofactor biosynthesis; adenosylcobalamin biosynthesis.</text>
</comment>
<protein>
    <submittedName>
        <fullName evidence="10">Precorrin-4 C(11)-methyltransferase</fullName>
    </submittedName>
</protein>
<dbReference type="InterPro" id="IPR000878">
    <property type="entry name" value="4pyrrol_Mease"/>
</dbReference>
<evidence type="ECO:0000259" key="9">
    <source>
        <dbReference type="Pfam" id="PF00590"/>
    </source>
</evidence>
<evidence type="ECO:0000256" key="8">
    <source>
        <dbReference type="SAM" id="MobiDB-lite"/>
    </source>
</evidence>
<keyword evidence="6" id="KW-0949">S-adenosyl-L-methionine</keyword>
<dbReference type="RefSeq" id="WP_343948785.1">
    <property type="nucleotide sequence ID" value="NZ_BAAAHQ010000004.1"/>
</dbReference>